<name>A0A1G6VXI6_9ACTN</name>
<dbReference type="InterPro" id="IPR035959">
    <property type="entry name" value="RutC-like_sf"/>
</dbReference>
<evidence type="ECO:0000256" key="3">
    <source>
        <dbReference type="ARBA" id="ARBA00022630"/>
    </source>
</evidence>
<dbReference type="AlphaFoldDB" id="A0A1G6VXI6"/>
<evidence type="ECO:0000256" key="4">
    <source>
        <dbReference type="ARBA" id="ARBA00022827"/>
    </source>
</evidence>
<dbReference type="InterPro" id="IPR036318">
    <property type="entry name" value="FAD-bd_PCMH-like_sf"/>
</dbReference>
<protein>
    <submittedName>
        <fullName evidence="6">FAD/FMN-containing dehydrogenase</fullName>
    </submittedName>
</protein>
<dbReference type="SUPFAM" id="SSF55298">
    <property type="entry name" value="YjgF-like"/>
    <property type="match status" value="1"/>
</dbReference>
<dbReference type="InterPro" id="IPR016166">
    <property type="entry name" value="FAD-bd_PCMH"/>
</dbReference>
<dbReference type="EMBL" id="FMZM01000009">
    <property type="protein sequence ID" value="SDD58254.1"/>
    <property type="molecule type" value="Genomic_DNA"/>
</dbReference>
<keyword evidence="5" id="KW-0560">Oxidoreductase</keyword>
<dbReference type="Proteomes" id="UP000199034">
    <property type="component" value="Unassembled WGS sequence"/>
</dbReference>
<dbReference type="Gene3D" id="3.30.43.10">
    <property type="entry name" value="Uridine Diphospho-n-acetylenolpyruvylglucosamine Reductase, domain 2"/>
    <property type="match status" value="1"/>
</dbReference>
<comment type="similarity">
    <text evidence="2">Belongs to the oxygen-dependent FAD-linked oxidoreductase family.</text>
</comment>
<dbReference type="GO" id="GO:0071949">
    <property type="term" value="F:FAD binding"/>
    <property type="evidence" value="ECO:0007669"/>
    <property type="project" value="InterPro"/>
</dbReference>
<dbReference type="STRING" id="1045774.SAMN05421872_10987"/>
<dbReference type="PROSITE" id="PS51387">
    <property type="entry name" value="FAD_PCMH"/>
    <property type="match status" value="1"/>
</dbReference>
<evidence type="ECO:0000256" key="5">
    <source>
        <dbReference type="ARBA" id="ARBA00023002"/>
    </source>
</evidence>
<proteinExistence type="inferred from homology"/>
<evidence type="ECO:0000256" key="1">
    <source>
        <dbReference type="ARBA" id="ARBA00001974"/>
    </source>
</evidence>
<dbReference type="InterPro" id="IPR006093">
    <property type="entry name" value="Oxy_OxRdtase_FAD_BS"/>
</dbReference>
<dbReference type="InterPro" id="IPR006094">
    <property type="entry name" value="Oxid_FAD_bind_N"/>
</dbReference>
<dbReference type="Gene3D" id="3.30.1330.40">
    <property type="entry name" value="RutC-like"/>
    <property type="match status" value="1"/>
</dbReference>
<evidence type="ECO:0000313" key="6">
    <source>
        <dbReference type="EMBL" id="SDD58254.1"/>
    </source>
</evidence>
<evidence type="ECO:0000256" key="2">
    <source>
        <dbReference type="ARBA" id="ARBA00005466"/>
    </source>
</evidence>
<dbReference type="PANTHER" id="PTHR42973:SF39">
    <property type="entry name" value="FAD-BINDING PCMH-TYPE DOMAIN-CONTAINING PROTEIN"/>
    <property type="match status" value="1"/>
</dbReference>
<dbReference type="GO" id="GO:0016491">
    <property type="term" value="F:oxidoreductase activity"/>
    <property type="evidence" value="ECO:0007669"/>
    <property type="project" value="UniProtKB-KW"/>
</dbReference>
<dbReference type="Gene3D" id="3.40.462.20">
    <property type="match status" value="1"/>
</dbReference>
<evidence type="ECO:0000313" key="7">
    <source>
        <dbReference type="Proteomes" id="UP000199034"/>
    </source>
</evidence>
<reference evidence="6 7" key="1">
    <citation type="submission" date="2016-10" db="EMBL/GenBank/DDBJ databases">
        <authorList>
            <person name="de Groot N.N."/>
        </authorList>
    </citation>
    <scope>NUCLEOTIDE SEQUENCE [LARGE SCALE GENOMIC DNA]</scope>
    <source>
        <strain evidence="6 7">CGMCC 4.6858</strain>
    </source>
</reference>
<dbReference type="PANTHER" id="PTHR42973">
    <property type="entry name" value="BINDING OXIDOREDUCTASE, PUTATIVE (AFU_ORTHOLOGUE AFUA_1G17690)-RELATED"/>
    <property type="match status" value="1"/>
</dbReference>
<accession>A0A1G6VXI6</accession>
<dbReference type="Gene3D" id="3.30.465.10">
    <property type="match status" value="1"/>
</dbReference>
<comment type="cofactor">
    <cofactor evidence="1">
        <name>FAD</name>
        <dbReference type="ChEBI" id="CHEBI:57692"/>
    </cofactor>
</comment>
<dbReference type="PROSITE" id="PS00862">
    <property type="entry name" value="OX2_COVAL_FAD"/>
    <property type="match status" value="1"/>
</dbReference>
<dbReference type="InterPro" id="IPR016169">
    <property type="entry name" value="FAD-bd_PCMH_sub2"/>
</dbReference>
<sequence length="590" mass="60897">MTTIPLTGPVDDAGRLLHEDDLAAQLALSLVRLEAALDEQGRRPADLAALRVLAADPAGATGVLDVLDERLRTTGADPAITVVARDLPLPGMQVALEAVLRETCGPDHASSRPPRAYLSRLSRLLGRKSNEGNLMTITTPSSSAATLRGACEVHLPGDPGYDVARQAWNLAADQRPAAVAIPTSVAEVASVVRAAAAAGLRVAPQSTGHGASALAEQDLSEVVVVRLSSLTGVSIDAAARTASVVGGTLWQDVVAAAAPYGLTALHGSAPDVAVAGYALSGGLSFYGRTHGVAANSVRAVDVVTADGALVHADATEHADLYWAVRGGGGNLGVVVGLELDLLPYADVYAGMLLWDRERAPEVVRAWAAWSREAPESATTSLRVMSFPPLPELPPFLSGRDLVIVDGAVLEDDDRAAEVLAPLRALAPEMDTFGRIPSSALLQVHLDPPAPTPAVSDHRVLGELTDAAVDAFLGQVGPGTASGLMFAELRHLGGAFARPVAGGGAVSHVPGEYALFCVAVAPFPEAAVAGRAAARGVVAAMAPWSTASLVPTFAESRVDTSAFYDGEDWVRLAQLREQLDPTGVMVANHPV</sequence>
<keyword evidence="4" id="KW-0274">FAD</keyword>
<dbReference type="InterPro" id="IPR050416">
    <property type="entry name" value="FAD-linked_Oxidoreductase"/>
</dbReference>
<dbReference type="SUPFAM" id="SSF56176">
    <property type="entry name" value="FAD-binding/transporter-associated domain-like"/>
    <property type="match status" value="1"/>
</dbReference>
<keyword evidence="7" id="KW-1185">Reference proteome</keyword>
<gene>
    <name evidence="6" type="ORF">SAMN05421872_10987</name>
</gene>
<keyword evidence="3" id="KW-0285">Flavoprotein</keyword>
<dbReference type="RefSeq" id="WP_211753019.1">
    <property type="nucleotide sequence ID" value="NZ_FMZM01000009.1"/>
</dbReference>
<dbReference type="Pfam" id="PF01565">
    <property type="entry name" value="FAD_binding_4"/>
    <property type="match status" value="1"/>
</dbReference>
<dbReference type="InterPro" id="IPR016167">
    <property type="entry name" value="FAD-bd_PCMH_sub1"/>
</dbReference>
<organism evidence="6 7">
    <name type="scientific">Nocardioides lianchengensis</name>
    <dbReference type="NCBI Taxonomy" id="1045774"/>
    <lineage>
        <taxon>Bacteria</taxon>
        <taxon>Bacillati</taxon>
        <taxon>Actinomycetota</taxon>
        <taxon>Actinomycetes</taxon>
        <taxon>Propionibacteriales</taxon>
        <taxon>Nocardioidaceae</taxon>
        <taxon>Nocardioides</taxon>
    </lineage>
</organism>